<accession>D6PDH2</accession>
<dbReference type="AlphaFoldDB" id="D6PDH2"/>
<sequence length="84" mass="9531">MQEKRGFFSTWFGFSGWRVMSAKAQIFTQILYRVIFLFGLACLIVGYGYITGSEPGGLPLAAMIVAWYLLFQAMINFIFVEGSR</sequence>
<protein>
    <submittedName>
        <fullName evidence="2">Uncharacterized protein</fullName>
    </submittedName>
</protein>
<evidence type="ECO:0000313" key="2">
    <source>
        <dbReference type="EMBL" id="ADD93773.1"/>
    </source>
</evidence>
<feature type="transmembrane region" description="Helical" evidence="1">
    <location>
        <begin position="30"/>
        <end position="50"/>
    </location>
</feature>
<feature type="transmembrane region" description="Helical" evidence="1">
    <location>
        <begin position="56"/>
        <end position="80"/>
    </location>
</feature>
<evidence type="ECO:0000256" key="1">
    <source>
        <dbReference type="SAM" id="Phobius"/>
    </source>
</evidence>
<name>D6PDH2_9BACT</name>
<reference evidence="2" key="1">
    <citation type="journal article" date="2010" name="ISME J.">
        <title>Metagenome of the Mediterranean deep chlorophyll maximum studied by direct and fosmid library 454 pyrosequencing.</title>
        <authorList>
            <person name="Ghai R."/>
            <person name="Martin-Cuadrado A.B."/>
            <person name="Molto A.G."/>
            <person name="Heredia I.G."/>
            <person name="Cabrera R."/>
            <person name="Martin J."/>
            <person name="Verdu M."/>
            <person name="Deschamps P."/>
            <person name="Moreira D."/>
            <person name="Lopez-Garcia P."/>
            <person name="Mira A."/>
            <person name="Rodriguez-Valera F."/>
        </authorList>
    </citation>
    <scope>NUCLEOTIDE SEQUENCE</scope>
</reference>
<keyword evidence="1" id="KW-0472">Membrane</keyword>
<keyword evidence="1" id="KW-1133">Transmembrane helix</keyword>
<dbReference type="EMBL" id="GU942996">
    <property type="protein sequence ID" value="ADD93773.1"/>
    <property type="molecule type" value="Genomic_DNA"/>
</dbReference>
<proteinExistence type="predicted"/>
<keyword evidence="1" id="KW-0812">Transmembrane</keyword>
<organism evidence="2">
    <name type="scientific">uncultured marine bacterium MedDCM-OCT-S05-C222</name>
    <dbReference type="NCBI Taxonomy" id="743064"/>
    <lineage>
        <taxon>Bacteria</taxon>
        <taxon>environmental samples</taxon>
    </lineage>
</organism>